<comment type="similarity">
    <text evidence="1">Belongs to the glycosyltransferase 2 family. WaaE/KdtX subfamily.</text>
</comment>
<dbReference type="STRING" id="1114924.SAMN05216258_10572"/>
<evidence type="ECO:0000313" key="4">
    <source>
        <dbReference type="EMBL" id="SFI20879.1"/>
    </source>
</evidence>
<evidence type="ECO:0000256" key="2">
    <source>
        <dbReference type="SAM" id="Phobius"/>
    </source>
</evidence>
<gene>
    <name evidence="4" type="ORF">SAMN05216258_10572</name>
</gene>
<keyword evidence="2" id="KW-0812">Transmembrane</keyword>
<dbReference type="Pfam" id="PF00535">
    <property type="entry name" value="Glycos_transf_2"/>
    <property type="match status" value="1"/>
</dbReference>
<dbReference type="InterPro" id="IPR001173">
    <property type="entry name" value="Glyco_trans_2-like"/>
</dbReference>
<keyword evidence="4" id="KW-0808">Transferase</keyword>
<dbReference type="PANTHER" id="PTHR43630">
    <property type="entry name" value="POLY-BETA-1,6-N-ACETYL-D-GLUCOSAMINE SYNTHASE"/>
    <property type="match status" value="1"/>
</dbReference>
<evidence type="ECO:0000256" key="1">
    <source>
        <dbReference type="ARBA" id="ARBA00038494"/>
    </source>
</evidence>
<feature type="domain" description="Glycosyltransferase 2-like" evidence="3">
    <location>
        <begin position="13"/>
        <end position="134"/>
    </location>
</feature>
<keyword evidence="2" id="KW-1133">Transmembrane helix</keyword>
<name>A0A1I3GBN7_9RHOB</name>
<dbReference type="EMBL" id="FOQH01000005">
    <property type="protein sequence ID" value="SFI20879.1"/>
    <property type="molecule type" value="Genomic_DNA"/>
</dbReference>
<feature type="transmembrane region" description="Helical" evidence="2">
    <location>
        <begin position="228"/>
        <end position="246"/>
    </location>
</feature>
<evidence type="ECO:0000313" key="5">
    <source>
        <dbReference type="Proteomes" id="UP000199377"/>
    </source>
</evidence>
<keyword evidence="2" id="KW-0472">Membrane</keyword>
<keyword evidence="5" id="KW-1185">Reference proteome</keyword>
<evidence type="ECO:0000259" key="3">
    <source>
        <dbReference type="Pfam" id="PF00535"/>
    </source>
</evidence>
<protein>
    <submittedName>
        <fullName evidence="4">Glycosyltransferase involved in cell wall bisynthesis</fullName>
    </submittedName>
</protein>
<dbReference type="InterPro" id="IPR029044">
    <property type="entry name" value="Nucleotide-diphossugar_trans"/>
</dbReference>
<dbReference type="GO" id="GO:0016740">
    <property type="term" value="F:transferase activity"/>
    <property type="evidence" value="ECO:0007669"/>
    <property type="project" value="UniProtKB-KW"/>
</dbReference>
<dbReference type="PANTHER" id="PTHR43630:SF2">
    <property type="entry name" value="GLYCOSYLTRANSFERASE"/>
    <property type="match status" value="1"/>
</dbReference>
<dbReference type="CDD" id="cd02511">
    <property type="entry name" value="Beta4Glucosyltransferase"/>
    <property type="match status" value="1"/>
</dbReference>
<dbReference type="RefSeq" id="WP_218161019.1">
    <property type="nucleotide sequence ID" value="NZ_FOQH01000005.1"/>
</dbReference>
<sequence length="266" mass="30040">MARRPVTVPPPLSAFLIVKDEAARLPRTLAALEGLADQVVVVDSGSSDETVEIARAAGAEVFHRDWTGYGAQKRFAEDRCRHDWLLNVDADEVVTPELAAEIRATLAADPAPAAYVLRILNVYPGAERPRPLANDYAVVRLYHRSVGRYRDHPLFDRVEVEGPARRLRAPIHHFPFLDWHGLVAKENAYSSFQAEAAKPRKLWKLRLRLMVEGPFVFLKSWLARGHVLGGWNGFVFSVVIAFARFMRVAKMIEREEARRRERAQGG</sequence>
<dbReference type="Gene3D" id="3.90.550.10">
    <property type="entry name" value="Spore Coat Polysaccharide Biosynthesis Protein SpsA, Chain A"/>
    <property type="match status" value="1"/>
</dbReference>
<accession>A0A1I3GBN7</accession>
<dbReference type="SUPFAM" id="SSF53448">
    <property type="entry name" value="Nucleotide-diphospho-sugar transferases"/>
    <property type="match status" value="1"/>
</dbReference>
<proteinExistence type="inferred from homology"/>
<dbReference type="AlphaFoldDB" id="A0A1I3GBN7"/>
<reference evidence="4 5" key="1">
    <citation type="submission" date="2016-10" db="EMBL/GenBank/DDBJ databases">
        <authorList>
            <person name="de Groot N.N."/>
        </authorList>
    </citation>
    <scope>NUCLEOTIDE SEQUENCE [LARGE SCALE GENOMIC DNA]</scope>
    <source>
        <strain evidence="4 5">CGMCC 1.11030</strain>
    </source>
</reference>
<organism evidence="4 5">
    <name type="scientific">Albimonas pacifica</name>
    <dbReference type="NCBI Taxonomy" id="1114924"/>
    <lineage>
        <taxon>Bacteria</taxon>
        <taxon>Pseudomonadati</taxon>
        <taxon>Pseudomonadota</taxon>
        <taxon>Alphaproteobacteria</taxon>
        <taxon>Rhodobacterales</taxon>
        <taxon>Paracoccaceae</taxon>
        <taxon>Albimonas</taxon>
    </lineage>
</organism>
<dbReference type="Proteomes" id="UP000199377">
    <property type="component" value="Unassembled WGS sequence"/>
</dbReference>